<protein>
    <submittedName>
        <fullName evidence="1">Uncharacterized protein</fullName>
    </submittedName>
</protein>
<organism evidence="1 2">
    <name type="scientific">Mycobacterium heidelbergense</name>
    <dbReference type="NCBI Taxonomy" id="53376"/>
    <lineage>
        <taxon>Bacteria</taxon>
        <taxon>Bacillati</taxon>
        <taxon>Actinomycetota</taxon>
        <taxon>Actinomycetes</taxon>
        <taxon>Mycobacteriales</taxon>
        <taxon>Mycobacteriaceae</taxon>
        <taxon>Mycobacterium</taxon>
        <taxon>Mycobacterium simiae complex</taxon>
    </lineage>
</organism>
<dbReference type="InterPro" id="IPR025358">
    <property type="entry name" value="DUF4262"/>
</dbReference>
<comment type="caution">
    <text evidence="1">The sequence shown here is derived from an EMBL/GenBank/DDBJ whole genome shotgun (WGS) entry which is preliminary data.</text>
</comment>
<accession>A0A1X0D8S2</accession>
<dbReference type="Pfam" id="PF14081">
    <property type="entry name" value="DUF4262"/>
    <property type="match status" value="1"/>
</dbReference>
<dbReference type="EMBL" id="MVHR01000053">
    <property type="protein sequence ID" value="ORA68619.1"/>
    <property type="molecule type" value="Genomic_DNA"/>
</dbReference>
<evidence type="ECO:0000313" key="1">
    <source>
        <dbReference type="EMBL" id="ORA68619.1"/>
    </source>
</evidence>
<dbReference type="Proteomes" id="UP000192566">
    <property type="component" value="Unassembled WGS sequence"/>
</dbReference>
<reference evidence="1 2" key="1">
    <citation type="submission" date="2017-02" db="EMBL/GenBank/DDBJ databases">
        <title>The new phylogeny of genus Mycobacterium.</title>
        <authorList>
            <person name="Tortoli E."/>
            <person name="Trovato A."/>
            <person name="Cirillo D.M."/>
        </authorList>
    </citation>
    <scope>NUCLEOTIDE SEQUENCE [LARGE SCALE GENOMIC DNA]</scope>
    <source>
        <strain evidence="1 2">DSM 44471</strain>
    </source>
</reference>
<dbReference type="AlphaFoldDB" id="A0A1X0D8S2"/>
<sequence>MCWMCDHPDSTVDDYLDLIRGKIRGRGWTVQYVEDDRVPYAYTIGLTRHELPEFLMTGVSPQRALDLLGGIADAAAEVAWDVDAPKPGARLTLPGPTLIEVVEVEHPDVHMNAAIALYGGDVRGLQLVWADWRGRWPWSPGFNNGRGRQPVLGVRMAPPA</sequence>
<keyword evidence="2" id="KW-1185">Reference proteome</keyword>
<dbReference type="STRING" id="53376.BST25_21850"/>
<evidence type="ECO:0000313" key="2">
    <source>
        <dbReference type="Proteomes" id="UP000192566"/>
    </source>
</evidence>
<name>A0A1X0D8S2_MYCHE</name>
<gene>
    <name evidence="1" type="ORF">BST25_21850</name>
</gene>
<proteinExistence type="predicted"/>